<dbReference type="InterPro" id="IPR050176">
    <property type="entry name" value="LTTR"/>
</dbReference>
<dbReference type="NCBIfam" id="TIGR03298">
    <property type="entry name" value="argP"/>
    <property type="match status" value="1"/>
</dbReference>
<keyword evidence="2" id="KW-0805">Transcription regulation</keyword>
<dbReference type="Gene3D" id="3.40.190.290">
    <property type="match status" value="1"/>
</dbReference>
<reference evidence="6 8" key="1">
    <citation type="submission" date="2015-11" db="EMBL/GenBank/DDBJ databases">
        <title>The limits of bacterial species coexistence and the symbiotic plasmid transference in sympatric Rhizobium populations.</title>
        <authorList>
            <person name="Perez-Carrascal O.M."/>
            <person name="VanInsberghe D."/>
            <person name="Juarez S."/>
            <person name="Polz M.F."/>
            <person name="Vinuesa P."/>
            <person name="Gonzalez V."/>
        </authorList>
    </citation>
    <scope>NUCLEOTIDE SEQUENCE [LARGE SCALE GENOMIC DNA]</scope>
    <source>
        <strain evidence="6 8">N771</strain>
    </source>
</reference>
<feature type="domain" description="HTH lysR-type" evidence="5">
    <location>
        <begin position="2"/>
        <end position="58"/>
    </location>
</feature>
<dbReference type="Proteomes" id="UP000540266">
    <property type="component" value="Chromosome"/>
</dbReference>
<dbReference type="Proteomes" id="UP000078551">
    <property type="component" value="Chromosome"/>
</dbReference>
<dbReference type="PANTHER" id="PTHR30579:SF2">
    <property type="entry name" value="HTH-TYPE TRANSCRIPTIONAL REGULATOR ARGP"/>
    <property type="match status" value="1"/>
</dbReference>
<dbReference type="PROSITE" id="PS50931">
    <property type="entry name" value="HTH_LYSR"/>
    <property type="match status" value="1"/>
</dbReference>
<sequence>MLDYPALRAVATVVQTGSFERAATVLNVTPSAVSQRVKQLEERLGVVLIVRGTPCTATEKGEWLCRHMENVSMLEAELFGHLPALVDPDEPRQRVTLQIATNADSLGTWFVEAMSNFARSSSYLLNIAVDDQDHTAEWLQRGRVIAAVTSLEKPIRGCRRFALGVLRYHATATPDFVARNFPQGVTAEAIRNAPALTFSQKDRLQSTWVRQTFGRDLDYPTHWLPSPQSFVEASLSGMGWGMNPTQLTREHLASGRLVELVPDTPLDVPLFWQINRFAADRLAELTREVINVAGRNLEKDRSKTDTLGL</sequence>
<reference evidence="7 9" key="2">
    <citation type="submission" date="2020-11" db="EMBL/GenBank/DDBJ databases">
        <title>Indigenous Rhizobia Nodulating Common beans in Western Kenya.</title>
        <authorList>
            <person name="Wekesa C.S."/>
            <person name="Oelmueller R."/>
            <person name="Furch A.C."/>
        </authorList>
    </citation>
    <scope>NUCLEOTIDE SEQUENCE [LARGE SCALE GENOMIC DNA]</scope>
    <source>
        <strain evidence="9">BS3</strain>
        <strain evidence="7">S3</strain>
    </source>
</reference>
<dbReference type="PRINTS" id="PR00039">
    <property type="entry name" value="HTHLYSR"/>
</dbReference>
<gene>
    <name evidence="6" type="ORF">AMC81_CH02596</name>
    <name evidence="7" type="ORF">HER27_006680</name>
</gene>
<evidence type="ECO:0000256" key="2">
    <source>
        <dbReference type="ARBA" id="ARBA00023015"/>
    </source>
</evidence>
<dbReference type="GeneID" id="45957889"/>
<dbReference type="InterPro" id="IPR000847">
    <property type="entry name" value="LysR_HTH_N"/>
</dbReference>
<dbReference type="InterPro" id="IPR005119">
    <property type="entry name" value="LysR_subst-bd"/>
</dbReference>
<evidence type="ECO:0000259" key="5">
    <source>
        <dbReference type="PROSITE" id="PS50931"/>
    </source>
</evidence>
<dbReference type="NCBIfam" id="NF009888">
    <property type="entry name" value="PRK13348.1"/>
    <property type="match status" value="1"/>
</dbReference>
<comment type="similarity">
    <text evidence="1">Belongs to the LysR transcriptional regulatory family.</text>
</comment>
<evidence type="ECO:0000313" key="8">
    <source>
        <dbReference type="Proteomes" id="UP000078551"/>
    </source>
</evidence>
<dbReference type="NCBIfam" id="NF002964">
    <property type="entry name" value="PRK03635.1"/>
    <property type="match status" value="1"/>
</dbReference>
<name>A0A192TDI7_9HYPH</name>
<evidence type="ECO:0000313" key="9">
    <source>
        <dbReference type="Proteomes" id="UP000540266"/>
    </source>
</evidence>
<accession>A0A192TDI7</accession>
<keyword evidence="3" id="KW-0238">DNA-binding</keyword>
<dbReference type="AlphaFoldDB" id="A0A192TDI7"/>
<proteinExistence type="inferred from homology"/>
<dbReference type="Gene3D" id="1.10.10.10">
    <property type="entry name" value="Winged helix-like DNA-binding domain superfamily/Winged helix DNA-binding domain"/>
    <property type="match status" value="1"/>
</dbReference>
<dbReference type="EMBL" id="CP064931">
    <property type="protein sequence ID" value="QPK10235.1"/>
    <property type="molecule type" value="Genomic_DNA"/>
</dbReference>
<dbReference type="EMBL" id="CP013568">
    <property type="protein sequence ID" value="ANL85358.1"/>
    <property type="molecule type" value="Genomic_DNA"/>
</dbReference>
<dbReference type="InterPro" id="IPR036390">
    <property type="entry name" value="WH_DNA-bd_sf"/>
</dbReference>
<dbReference type="InterPro" id="IPR036388">
    <property type="entry name" value="WH-like_DNA-bd_sf"/>
</dbReference>
<dbReference type="SUPFAM" id="SSF53850">
    <property type="entry name" value="Periplasmic binding protein-like II"/>
    <property type="match status" value="1"/>
</dbReference>
<evidence type="ECO:0000256" key="3">
    <source>
        <dbReference type="ARBA" id="ARBA00023125"/>
    </source>
</evidence>
<evidence type="ECO:0000313" key="6">
    <source>
        <dbReference type="EMBL" id="ANL85358.1"/>
    </source>
</evidence>
<evidence type="ECO:0000256" key="1">
    <source>
        <dbReference type="ARBA" id="ARBA00009437"/>
    </source>
</evidence>
<dbReference type="PANTHER" id="PTHR30579">
    <property type="entry name" value="TRANSCRIPTIONAL REGULATOR"/>
    <property type="match status" value="1"/>
</dbReference>
<dbReference type="GO" id="GO:0003700">
    <property type="term" value="F:DNA-binding transcription factor activity"/>
    <property type="evidence" value="ECO:0007669"/>
    <property type="project" value="InterPro"/>
</dbReference>
<protein>
    <submittedName>
        <fullName evidence="6">Chromosome replication initiation inhibitor protein</fullName>
    </submittedName>
    <submittedName>
        <fullName evidence="7">LysR family transcriptional regulator ArgP</fullName>
    </submittedName>
</protein>
<keyword evidence="4" id="KW-0804">Transcription</keyword>
<dbReference type="RefSeq" id="WP_012484162.1">
    <property type="nucleotide sequence ID" value="NZ_CP013532.1"/>
</dbReference>
<dbReference type="GO" id="GO:0003677">
    <property type="term" value="F:DNA binding"/>
    <property type="evidence" value="ECO:0007669"/>
    <property type="project" value="UniProtKB-KW"/>
</dbReference>
<evidence type="ECO:0000256" key="4">
    <source>
        <dbReference type="ARBA" id="ARBA00023163"/>
    </source>
</evidence>
<keyword evidence="8" id="KW-1185">Reference proteome</keyword>
<dbReference type="Pfam" id="PF03466">
    <property type="entry name" value="LysR_substrate"/>
    <property type="match status" value="1"/>
</dbReference>
<dbReference type="SUPFAM" id="SSF46785">
    <property type="entry name" value="Winged helix' DNA-binding domain"/>
    <property type="match status" value="1"/>
</dbReference>
<organism evidence="7 9">
    <name type="scientific">Rhizobium phaseoli</name>
    <dbReference type="NCBI Taxonomy" id="396"/>
    <lineage>
        <taxon>Bacteria</taxon>
        <taxon>Pseudomonadati</taxon>
        <taxon>Pseudomonadota</taxon>
        <taxon>Alphaproteobacteria</taxon>
        <taxon>Hyphomicrobiales</taxon>
        <taxon>Rhizobiaceae</taxon>
        <taxon>Rhizobium/Agrobacterium group</taxon>
        <taxon>Rhizobium</taxon>
    </lineage>
</organism>
<dbReference type="Pfam" id="PF00126">
    <property type="entry name" value="HTH_1"/>
    <property type="match status" value="1"/>
</dbReference>
<dbReference type="InterPro" id="IPR017685">
    <property type="entry name" value="ArgP"/>
</dbReference>
<evidence type="ECO:0000313" key="7">
    <source>
        <dbReference type="EMBL" id="QPK10235.1"/>
    </source>
</evidence>